<gene>
    <name evidence="2" type="ORF">Scep_026041</name>
</gene>
<dbReference type="Proteomes" id="UP001419268">
    <property type="component" value="Unassembled WGS sequence"/>
</dbReference>
<evidence type="ECO:0000256" key="1">
    <source>
        <dbReference type="SAM" id="MobiDB-lite"/>
    </source>
</evidence>
<evidence type="ECO:0000313" key="3">
    <source>
        <dbReference type="Proteomes" id="UP001419268"/>
    </source>
</evidence>
<evidence type="ECO:0000313" key="2">
    <source>
        <dbReference type="EMBL" id="KAK9094572.1"/>
    </source>
</evidence>
<feature type="region of interest" description="Disordered" evidence="1">
    <location>
        <begin position="1"/>
        <end position="21"/>
    </location>
</feature>
<dbReference type="AlphaFoldDB" id="A0AAP0HRQ3"/>
<accession>A0AAP0HRQ3</accession>
<dbReference type="EMBL" id="JBBNAG010000011">
    <property type="protein sequence ID" value="KAK9094572.1"/>
    <property type="molecule type" value="Genomic_DNA"/>
</dbReference>
<name>A0AAP0HRQ3_9MAGN</name>
<keyword evidence="3" id="KW-1185">Reference proteome</keyword>
<protein>
    <submittedName>
        <fullName evidence="2">Uncharacterized protein</fullName>
    </submittedName>
</protein>
<proteinExistence type="predicted"/>
<sequence length="49" mass="5991">MEEEKEMKRARQRQLRSEKKELNDHSMDLKLHKIFYEILSGVNAMKQNE</sequence>
<organism evidence="2 3">
    <name type="scientific">Stephania cephalantha</name>
    <dbReference type="NCBI Taxonomy" id="152367"/>
    <lineage>
        <taxon>Eukaryota</taxon>
        <taxon>Viridiplantae</taxon>
        <taxon>Streptophyta</taxon>
        <taxon>Embryophyta</taxon>
        <taxon>Tracheophyta</taxon>
        <taxon>Spermatophyta</taxon>
        <taxon>Magnoliopsida</taxon>
        <taxon>Ranunculales</taxon>
        <taxon>Menispermaceae</taxon>
        <taxon>Menispermoideae</taxon>
        <taxon>Cissampelideae</taxon>
        <taxon>Stephania</taxon>
    </lineage>
</organism>
<comment type="caution">
    <text evidence="2">The sequence shown here is derived from an EMBL/GenBank/DDBJ whole genome shotgun (WGS) entry which is preliminary data.</text>
</comment>
<reference evidence="2 3" key="1">
    <citation type="submission" date="2024-01" db="EMBL/GenBank/DDBJ databases">
        <title>Genome assemblies of Stephania.</title>
        <authorList>
            <person name="Yang L."/>
        </authorList>
    </citation>
    <scope>NUCLEOTIDE SEQUENCE [LARGE SCALE GENOMIC DNA]</scope>
    <source>
        <strain evidence="2">JXDWG</strain>
        <tissue evidence="2">Leaf</tissue>
    </source>
</reference>